<gene>
    <name evidence="2" type="ORF">LshimejAT787_1702590</name>
</gene>
<reference evidence="2" key="1">
    <citation type="submission" date="2022-07" db="EMBL/GenBank/DDBJ databases">
        <title>The genome of Lyophyllum shimeji provides insight into the initial evolution of ectomycorrhizal fungal genome.</title>
        <authorList>
            <person name="Kobayashi Y."/>
            <person name="Shibata T."/>
            <person name="Hirakawa H."/>
            <person name="Shigenobu S."/>
            <person name="Nishiyama T."/>
            <person name="Yamada A."/>
            <person name="Hasebe M."/>
            <person name="Kawaguchi M."/>
        </authorList>
    </citation>
    <scope>NUCLEOTIDE SEQUENCE</scope>
    <source>
        <strain evidence="2">AT787</strain>
    </source>
</reference>
<evidence type="ECO:0000313" key="3">
    <source>
        <dbReference type="Proteomes" id="UP001063166"/>
    </source>
</evidence>
<dbReference type="Proteomes" id="UP001063166">
    <property type="component" value="Unassembled WGS sequence"/>
</dbReference>
<protein>
    <submittedName>
        <fullName evidence="2">Uncharacterized alpha/beta hydrolase domain (DUF2235)</fullName>
    </submittedName>
</protein>
<sequence length="490" mass="55583">MTALTTQGQSTSPSSRNIILCFDGTGNKFGEDQPERQLVYYQPGIGTYNKRQFITRTASTISSAVDQGVALHINDHVKEGYQFIMRNYRKGDKISLFGFSRGAHTARVVAGMLYKVGILPAHNDQQLDFAFSVYQMTGDEGYDLSKEFKQTFALPTTVEFVGVWDTVSSVGIIPRSHPYTSVNYAVKHFRHALALDERRARFRPNVWNEPTLEREQELDVDEPDIEFPGQNASRDDWVYTPPSRDVCDVQEVWFAGCHADVGGGSHPNYIQESLSYIPLRWMIKECLRTGTDILFDVQYLKYIGINVDKLADELKGKGFDVAALGFDSEALEQEPKGGPARSGILVPHRTTQQIPATAPNAAPHWPHAPHLSRVLHGLKTRADILAEIFDQLAMKRRWWSLEAIPMLATYQKEDGTWVRRRMRNFGQGRYIPFYDDEIKVHVSVKIRIEATKGEYTPAAYNWQNVVESGMLNWVGTEDEEREEESVPIES</sequence>
<keyword evidence="3" id="KW-1185">Reference proteome</keyword>
<dbReference type="Pfam" id="PF09994">
    <property type="entry name" value="T6SS_Tle1-like_cat"/>
    <property type="match status" value="1"/>
</dbReference>
<dbReference type="InterPro" id="IPR018712">
    <property type="entry name" value="Tle1-like_cat"/>
</dbReference>
<proteinExistence type="predicted"/>
<dbReference type="PANTHER" id="PTHR33840">
    <property type="match status" value="1"/>
</dbReference>
<dbReference type="AlphaFoldDB" id="A0A9P3PX50"/>
<accession>A0A9P3PX50</accession>
<feature type="domain" description="T6SS Phospholipase effector Tle1-like catalytic" evidence="1">
    <location>
        <begin position="16"/>
        <end position="285"/>
    </location>
</feature>
<keyword evidence="2" id="KW-0378">Hydrolase</keyword>
<evidence type="ECO:0000259" key="1">
    <source>
        <dbReference type="Pfam" id="PF09994"/>
    </source>
</evidence>
<dbReference type="PANTHER" id="PTHR33840:SF2">
    <property type="entry name" value="TLE1 PHOSPHOLIPASE DOMAIN-CONTAINING PROTEIN"/>
    <property type="match status" value="1"/>
</dbReference>
<organism evidence="2 3">
    <name type="scientific">Lyophyllum shimeji</name>
    <name type="common">Hon-shimeji</name>
    <name type="synonym">Tricholoma shimeji</name>
    <dbReference type="NCBI Taxonomy" id="47721"/>
    <lineage>
        <taxon>Eukaryota</taxon>
        <taxon>Fungi</taxon>
        <taxon>Dikarya</taxon>
        <taxon>Basidiomycota</taxon>
        <taxon>Agaricomycotina</taxon>
        <taxon>Agaricomycetes</taxon>
        <taxon>Agaricomycetidae</taxon>
        <taxon>Agaricales</taxon>
        <taxon>Tricholomatineae</taxon>
        <taxon>Lyophyllaceae</taxon>
        <taxon>Lyophyllum</taxon>
    </lineage>
</organism>
<dbReference type="GO" id="GO:0016787">
    <property type="term" value="F:hydrolase activity"/>
    <property type="evidence" value="ECO:0007669"/>
    <property type="project" value="UniProtKB-KW"/>
</dbReference>
<evidence type="ECO:0000313" key="2">
    <source>
        <dbReference type="EMBL" id="GLB44632.1"/>
    </source>
</evidence>
<dbReference type="OrthoDB" id="3162439at2759"/>
<comment type="caution">
    <text evidence="2">The sequence shown here is derived from an EMBL/GenBank/DDBJ whole genome shotgun (WGS) entry which is preliminary data.</text>
</comment>
<name>A0A9P3PX50_LYOSH</name>
<dbReference type="EMBL" id="BRPK01000017">
    <property type="protein sequence ID" value="GLB44632.1"/>
    <property type="molecule type" value="Genomic_DNA"/>
</dbReference>